<dbReference type="CDD" id="cd00140">
    <property type="entry name" value="beta_clamp"/>
    <property type="match status" value="1"/>
</dbReference>
<dbReference type="NCBIfam" id="TIGR00663">
    <property type="entry name" value="dnan"/>
    <property type="match status" value="1"/>
</dbReference>
<evidence type="ECO:0000256" key="7">
    <source>
        <dbReference type="ARBA" id="ARBA00022705"/>
    </source>
</evidence>
<evidence type="ECO:0000256" key="5">
    <source>
        <dbReference type="ARBA" id="ARBA00022679"/>
    </source>
</evidence>
<evidence type="ECO:0000259" key="12">
    <source>
        <dbReference type="Pfam" id="PF02767"/>
    </source>
</evidence>
<dbReference type="EMBL" id="JAAAML010000003">
    <property type="protein sequence ID" value="MCO6410060.1"/>
    <property type="molecule type" value="Genomic_DNA"/>
</dbReference>
<comment type="subcellular location">
    <subcellularLocation>
        <location evidence="1 10">Cytoplasm</location>
    </subcellularLocation>
</comment>
<dbReference type="Pfam" id="PF02768">
    <property type="entry name" value="DNA_pol3_beta_3"/>
    <property type="match status" value="1"/>
</dbReference>
<dbReference type="SUPFAM" id="SSF55979">
    <property type="entry name" value="DNA clamp"/>
    <property type="match status" value="3"/>
</dbReference>
<dbReference type="Proteomes" id="UP001320715">
    <property type="component" value="Unassembled WGS sequence"/>
</dbReference>
<evidence type="ECO:0000256" key="6">
    <source>
        <dbReference type="ARBA" id="ARBA00022695"/>
    </source>
</evidence>
<keyword evidence="9" id="KW-0238">DNA-binding</keyword>
<dbReference type="GO" id="GO:0003887">
    <property type="term" value="F:DNA-directed DNA polymerase activity"/>
    <property type="evidence" value="ECO:0007669"/>
    <property type="project" value="UniProtKB-EC"/>
</dbReference>
<comment type="caution">
    <text evidence="14">The sequence shown here is derived from an EMBL/GenBank/DDBJ whole genome shotgun (WGS) entry which is preliminary data.</text>
</comment>
<keyword evidence="6 10" id="KW-0548">Nucleotidyltransferase</keyword>
<dbReference type="Gene3D" id="3.10.150.10">
    <property type="entry name" value="DNA Polymerase III, subunit A, domain 2"/>
    <property type="match status" value="1"/>
</dbReference>
<keyword evidence="4 10" id="KW-0963">Cytoplasm</keyword>
<gene>
    <name evidence="14" type="primary">dnaN</name>
    <name evidence="14" type="ORF">GTW23_17890</name>
</gene>
<reference evidence="14 15" key="1">
    <citation type="submission" date="2020-01" db="EMBL/GenBank/DDBJ databases">
        <title>Genomes of bacteria type strains.</title>
        <authorList>
            <person name="Chen J."/>
            <person name="Zhu S."/>
            <person name="Yang J."/>
        </authorList>
    </citation>
    <scope>NUCLEOTIDE SEQUENCE [LARGE SCALE GENOMIC DNA]</scope>
    <source>
        <strain evidence="14 15">DSM 16655</strain>
    </source>
</reference>
<evidence type="ECO:0000256" key="9">
    <source>
        <dbReference type="ARBA" id="ARBA00023125"/>
    </source>
</evidence>
<evidence type="ECO:0000256" key="8">
    <source>
        <dbReference type="ARBA" id="ARBA00022932"/>
    </source>
</evidence>
<evidence type="ECO:0000256" key="10">
    <source>
        <dbReference type="PIRNR" id="PIRNR000804"/>
    </source>
</evidence>
<name>A0ABT1CWY4_9HYPH</name>
<sequence>MTTQFSLTAPREALLSTVETALAPVERKNTIPVLANLLFDAGPDGGLRVSGTDLDVMTSVTAVIDHSGMPEQGITLPAALLHDILRKLPAKAEVTLKAGSNGQMALTCGRSRFMLQTLPGEDWPRLEEKTEPAARFEIPAAKFAAQLAAVGFAISTEETRYYLNGVYLHCLDDRLVAVATDGHRLARATWSGPAGAAGMPGVIIPRKTVGLLAKALAAADKQATLAVSVSENRICFELGAVRIASKLIDGTFPDYVRVIPTEERTPNSWRFNVAAMLAATERVSIISSERGRAVKMVWGQASVDLTVSNPDAGEGQDTVDVTADDGEDVTIGFNAKYLADMLAHIAGAATVHLGSGGDPARFEPVHAEDDEIALTFVLMPMRV</sequence>
<dbReference type="Pfam" id="PF00712">
    <property type="entry name" value="DNA_pol3_beta"/>
    <property type="match status" value="1"/>
</dbReference>
<proteinExistence type="inferred from homology"/>
<dbReference type="PANTHER" id="PTHR30478">
    <property type="entry name" value="DNA POLYMERASE III SUBUNIT BETA"/>
    <property type="match status" value="1"/>
</dbReference>
<keyword evidence="5 10" id="KW-0808">Transferase</keyword>
<dbReference type="Gene3D" id="3.70.10.10">
    <property type="match status" value="1"/>
</dbReference>
<feature type="domain" description="DNA polymerase III beta sliding clamp central" evidence="12">
    <location>
        <begin position="138"/>
        <end position="254"/>
    </location>
</feature>
<comment type="similarity">
    <text evidence="2 10">Belongs to the beta sliding clamp family.</text>
</comment>
<keyword evidence="7 10" id="KW-0235">DNA replication</keyword>
<dbReference type="InterPro" id="IPR022634">
    <property type="entry name" value="DNA_polIII_beta_N"/>
</dbReference>
<protein>
    <recommendedName>
        <fullName evidence="3 10">Beta sliding clamp</fullName>
    </recommendedName>
</protein>
<evidence type="ECO:0000259" key="13">
    <source>
        <dbReference type="Pfam" id="PF02768"/>
    </source>
</evidence>
<evidence type="ECO:0000259" key="11">
    <source>
        <dbReference type="Pfam" id="PF00712"/>
    </source>
</evidence>
<dbReference type="PIRSF" id="PIRSF000804">
    <property type="entry name" value="DNA_pol_III_b"/>
    <property type="match status" value="1"/>
</dbReference>
<feature type="domain" description="DNA polymerase III beta sliding clamp N-terminal" evidence="11">
    <location>
        <begin position="7"/>
        <end position="126"/>
    </location>
</feature>
<keyword evidence="8 10" id="KW-0239">DNA-directed DNA polymerase</keyword>
<evidence type="ECO:0000256" key="2">
    <source>
        <dbReference type="ARBA" id="ARBA00010752"/>
    </source>
</evidence>
<evidence type="ECO:0000313" key="15">
    <source>
        <dbReference type="Proteomes" id="UP001320715"/>
    </source>
</evidence>
<dbReference type="InterPro" id="IPR001001">
    <property type="entry name" value="DNA_polIII_beta"/>
</dbReference>
<dbReference type="InterPro" id="IPR022637">
    <property type="entry name" value="DNA_polIII_beta_cen"/>
</dbReference>
<comment type="function">
    <text evidence="10">Confers DNA tethering and processivity to DNA polymerases and other proteins. Acts as a clamp, forming a ring around DNA (a reaction catalyzed by the clamp-loading complex) which diffuses in an ATP-independent manner freely and bidirectionally along dsDNA. Initially characterized for its ability to contact the catalytic subunit of DNA polymerase III (Pol III), a complex, multichain enzyme responsible for most of the replicative synthesis in bacteria; Pol III exhibits 3'-5' exonuclease proofreading activity. The beta chain is required for initiation of replication as well as for processivity of DNA replication.</text>
</comment>
<dbReference type="SMART" id="SM00480">
    <property type="entry name" value="POL3Bc"/>
    <property type="match status" value="1"/>
</dbReference>
<dbReference type="RefSeq" id="WP_252916777.1">
    <property type="nucleotide sequence ID" value="NZ_JAAAML010000003.1"/>
</dbReference>
<evidence type="ECO:0000313" key="14">
    <source>
        <dbReference type="EMBL" id="MCO6410060.1"/>
    </source>
</evidence>
<evidence type="ECO:0000256" key="1">
    <source>
        <dbReference type="ARBA" id="ARBA00004496"/>
    </source>
</evidence>
<evidence type="ECO:0000256" key="3">
    <source>
        <dbReference type="ARBA" id="ARBA00021035"/>
    </source>
</evidence>
<accession>A0ABT1CWY4</accession>
<feature type="domain" description="DNA polymerase III beta sliding clamp C-terminal" evidence="13">
    <location>
        <begin position="257"/>
        <end position="369"/>
    </location>
</feature>
<dbReference type="PANTHER" id="PTHR30478:SF0">
    <property type="entry name" value="BETA SLIDING CLAMP"/>
    <property type="match status" value="1"/>
</dbReference>
<keyword evidence="15" id="KW-1185">Reference proteome</keyword>
<dbReference type="InterPro" id="IPR022635">
    <property type="entry name" value="DNA_polIII_beta_C"/>
</dbReference>
<dbReference type="InterPro" id="IPR046938">
    <property type="entry name" value="DNA_clamp_sf"/>
</dbReference>
<evidence type="ECO:0000256" key="4">
    <source>
        <dbReference type="ARBA" id="ARBA00022490"/>
    </source>
</evidence>
<dbReference type="Pfam" id="PF02767">
    <property type="entry name" value="DNA_pol3_beta_2"/>
    <property type="match status" value="1"/>
</dbReference>
<organism evidence="14 15">
    <name type="scientific">Hoeflea alexandrii</name>
    <dbReference type="NCBI Taxonomy" id="288436"/>
    <lineage>
        <taxon>Bacteria</taxon>
        <taxon>Pseudomonadati</taxon>
        <taxon>Pseudomonadota</taxon>
        <taxon>Alphaproteobacteria</taxon>
        <taxon>Hyphomicrobiales</taxon>
        <taxon>Rhizobiaceae</taxon>
        <taxon>Hoeflea</taxon>
    </lineage>
</organism>
<comment type="subunit">
    <text evidence="10">Forms a ring-shaped head-to-tail homodimer around DNA.</text>
</comment>